<dbReference type="AlphaFoldDB" id="A0AAU9TZM7"/>
<accession>A0AAU9TZM7</accession>
<protein>
    <submittedName>
        <fullName evidence="1">Uncharacterized protein</fullName>
    </submittedName>
</protein>
<dbReference type="PANTHER" id="PTHR47326:SF1">
    <property type="entry name" value="HTH PSQ-TYPE DOMAIN-CONTAINING PROTEIN"/>
    <property type="match status" value="1"/>
</dbReference>
<dbReference type="Proteomes" id="UP001153954">
    <property type="component" value="Unassembled WGS sequence"/>
</dbReference>
<dbReference type="InterPro" id="IPR036397">
    <property type="entry name" value="RNaseH_sf"/>
</dbReference>
<dbReference type="PANTHER" id="PTHR47326">
    <property type="entry name" value="TRANSPOSABLE ELEMENT TC3 TRANSPOSASE-LIKE PROTEIN"/>
    <property type="match status" value="1"/>
</dbReference>
<sequence>MLCIMFPKKETFGNRIVLRFGSVNWSPRSCDLTPLDYFLWGYVKSLLYSNKPEAIGHLEDNIWRVIADIRLQMLEKFIENWTSRLVYVRASRGGHIPEVIFQ</sequence>
<dbReference type="EMBL" id="CAKOGL010000010">
    <property type="protein sequence ID" value="CAH2091278.1"/>
    <property type="molecule type" value="Genomic_DNA"/>
</dbReference>
<evidence type="ECO:0000313" key="2">
    <source>
        <dbReference type="Proteomes" id="UP001153954"/>
    </source>
</evidence>
<evidence type="ECO:0000313" key="1">
    <source>
        <dbReference type="EMBL" id="CAH2091278.1"/>
    </source>
</evidence>
<keyword evidence="2" id="KW-1185">Reference proteome</keyword>
<name>A0AAU9TZM7_EUPED</name>
<dbReference type="Gene3D" id="3.30.420.10">
    <property type="entry name" value="Ribonuclease H-like superfamily/Ribonuclease H"/>
    <property type="match status" value="1"/>
</dbReference>
<reference evidence="1" key="1">
    <citation type="submission" date="2022-03" db="EMBL/GenBank/DDBJ databases">
        <authorList>
            <person name="Tunstrom K."/>
        </authorList>
    </citation>
    <scope>NUCLEOTIDE SEQUENCE</scope>
</reference>
<proteinExistence type="predicted"/>
<comment type="caution">
    <text evidence="1">The sequence shown here is derived from an EMBL/GenBank/DDBJ whole genome shotgun (WGS) entry which is preliminary data.</text>
</comment>
<organism evidence="1 2">
    <name type="scientific">Euphydryas editha</name>
    <name type="common">Edith's checkerspot</name>
    <dbReference type="NCBI Taxonomy" id="104508"/>
    <lineage>
        <taxon>Eukaryota</taxon>
        <taxon>Metazoa</taxon>
        <taxon>Ecdysozoa</taxon>
        <taxon>Arthropoda</taxon>
        <taxon>Hexapoda</taxon>
        <taxon>Insecta</taxon>
        <taxon>Pterygota</taxon>
        <taxon>Neoptera</taxon>
        <taxon>Endopterygota</taxon>
        <taxon>Lepidoptera</taxon>
        <taxon>Glossata</taxon>
        <taxon>Ditrysia</taxon>
        <taxon>Papilionoidea</taxon>
        <taxon>Nymphalidae</taxon>
        <taxon>Nymphalinae</taxon>
        <taxon>Euphydryas</taxon>
    </lineage>
</organism>
<dbReference type="GO" id="GO:0003676">
    <property type="term" value="F:nucleic acid binding"/>
    <property type="evidence" value="ECO:0007669"/>
    <property type="project" value="InterPro"/>
</dbReference>
<gene>
    <name evidence="1" type="ORF">EEDITHA_LOCUS7155</name>
</gene>